<evidence type="ECO:0000259" key="9">
    <source>
        <dbReference type="Pfam" id="PF17768"/>
    </source>
</evidence>
<evidence type="ECO:0000256" key="5">
    <source>
        <dbReference type="ARBA" id="ARBA00022839"/>
    </source>
</evidence>
<feature type="region of interest" description="Disordered" evidence="6">
    <location>
        <begin position="768"/>
        <end position="798"/>
    </location>
</feature>
<evidence type="ECO:0000256" key="3">
    <source>
        <dbReference type="ARBA" id="ARBA00022722"/>
    </source>
</evidence>
<dbReference type="NCBIfam" id="TIGR00644">
    <property type="entry name" value="recJ"/>
    <property type="match status" value="1"/>
</dbReference>
<dbReference type="Gene3D" id="3.90.1640.30">
    <property type="match status" value="1"/>
</dbReference>
<dbReference type="GO" id="GO:0003676">
    <property type="term" value="F:nucleic acid binding"/>
    <property type="evidence" value="ECO:0007669"/>
    <property type="project" value="InterPro"/>
</dbReference>
<keyword evidence="11" id="KW-1185">Reference proteome</keyword>
<dbReference type="InterPro" id="IPR001667">
    <property type="entry name" value="DDH_dom"/>
</dbReference>
<dbReference type="GO" id="GO:0006281">
    <property type="term" value="P:DNA repair"/>
    <property type="evidence" value="ECO:0007669"/>
    <property type="project" value="InterPro"/>
</dbReference>
<name>A0A6F8ZG55_9FIRM</name>
<dbReference type="InterPro" id="IPR041122">
    <property type="entry name" value="RecJ_OB"/>
</dbReference>
<evidence type="ECO:0000256" key="2">
    <source>
        <dbReference type="ARBA" id="ARBA00019841"/>
    </source>
</evidence>
<organism evidence="10 11">
    <name type="scientific">Candidatus Hydrogenisulfobacillus filiaventi</name>
    <dbReference type="NCBI Taxonomy" id="2707344"/>
    <lineage>
        <taxon>Bacteria</taxon>
        <taxon>Bacillati</taxon>
        <taxon>Bacillota</taxon>
        <taxon>Clostridia</taxon>
        <taxon>Eubacteriales</taxon>
        <taxon>Clostridiales Family XVII. Incertae Sedis</taxon>
        <taxon>Candidatus Hydrogenisulfobacillus</taxon>
    </lineage>
</organism>
<dbReference type="Pfam" id="PF17768">
    <property type="entry name" value="RecJ_OB"/>
    <property type="match status" value="1"/>
</dbReference>
<dbReference type="InterPro" id="IPR004610">
    <property type="entry name" value="RecJ"/>
</dbReference>
<protein>
    <recommendedName>
        <fullName evidence="2">Single-stranded-DNA-specific exonuclease RecJ</fullName>
    </recommendedName>
</protein>
<dbReference type="SUPFAM" id="SSF64182">
    <property type="entry name" value="DHH phosphoesterases"/>
    <property type="match status" value="1"/>
</dbReference>
<dbReference type="Gene3D" id="3.10.310.30">
    <property type="match status" value="1"/>
</dbReference>
<evidence type="ECO:0000259" key="8">
    <source>
        <dbReference type="Pfam" id="PF02272"/>
    </source>
</evidence>
<comment type="similarity">
    <text evidence="1">Belongs to the RecJ family.</text>
</comment>
<evidence type="ECO:0000256" key="4">
    <source>
        <dbReference type="ARBA" id="ARBA00022801"/>
    </source>
</evidence>
<feature type="compositionally biased region" description="Low complexity" evidence="6">
    <location>
        <begin position="787"/>
        <end position="798"/>
    </location>
</feature>
<sequence>MRNRFWETPRWSPEERQGMAALAGRTGLPDPVVRVLWNRGIRTPEALEDLLRAGTRAGDPWALPDMEAAVRALRTAIARRARIRVYGDYDADGITALALLVRALEAAGARVDWRVPNRFDEGYGLQTEAVEAAVREGVDLLVTVDCGTSSLEAAERARRAGLDLIITDHHALGPELPPARAVVNPERGGRPDPLSGAGVALWLARALLGESGVPETCWGLAAVGTVADVVPLTGDNRTVVLRGLGVLRRGLVPGVEALLVREGRVADDLDEEGLAFLIGPRLNAAGRMGAAEPAVQLLLAASRGEAEPLARVLADLNRSRQAVEREVLAAAWLALPRDGRGRLPDFVVVHGPGWHEGVIGIVAGRLREALARPVAVVSEGDGTGPAKGSARGVPGLDLVAHLARYRDLFLGLGGHRGAAGFSLDPVRVPELAERLGQSLDPVLRRRQFEGVAVDAVLPAAAVDPEVTRWLGRLAPFGHGFEPPRFVLAGEVEAARTLGRDGRHLRFRWRPHGMPGVAFGAGGVLGNGESGPALAGPGTVRVRRWRGREQAEWQAVELPCAAPQAAFGPRLRLGPAPEPLSGRVIRVVDSDRRVRQRARELGAEPYHWGRPRGELRVAEVWAQADRVRCLVVSQWRPWPRHLEGWADAVVWEVLPRSRRALAESAAWLNPGGQIWYDPGDEERQRERLLRKADRLVPARERLGRLWRAWEAGRSPLLPGRAVLEELELRPGEVEPGRRRPLTDSALFRLARAEWAEVRADQRLGVQAWAAGEDAPAAGGPAPGGGGQDEPVGDGSRIGF</sequence>
<accession>A0A6F8ZG55</accession>
<keyword evidence="3" id="KW-0540">Nuclease</keyword>
<dbReference type="Proteomes" id="UP000503399">
    <property type="component" value="Chromosome"/>
</dbReference>
<proteinExistence type="inferred from homology"/>
<gene>
    <name evidence="10" type="ORF">R50_1467</name>
</gene>
<dbReference type="PANTHER" id="PTHR30255:SF2">
    <property type="entry name" value="SINGLE-STRANDED-DNA-SPECIFIC EXONUCLEASE RECJ"/>
    <property type="match status" value="1"/>
</dbReference>
<evidence type="ECO:0000256" key="1">
    <source>
        <dbReference type="ARBA" id="ARBA00005915"/>
    </source>
</evidence>
<reference evidence="10 11" key="1">
    <citation type="submission" date="2020-02" db="EMBL/GenBank/DDBJ databases">
        <authorList>
            <person name="Hogendoorn C."/>
        </authorList>
    </citation>
    <scope>NUCLEOTIDE SEQUENCE [LARGE SCALE GENOMIC DNA]</scope>
    <source>
        <strain evidence="10">R501</strain>
    </source>
</reference>
<dbReference type="KEGG" id="hfv:R50_1467"/>
<evidence type="ECO:0000256" key="6">
    <source>
        <dbReference type="SAM" id="MobiDB-lite"/>
    </source>
</evidence>
<feature type="compositionally biased region" description="Low complexity" evidence="6">
    <location>
        <begin position="768"/>
        <end position="778"/>
    </location>
</feature>
<dbReference type="InterPro" id="IPR038763">
    <property type="entry name" value="DHH_sf"/>
</dbReference>
<dbReference type="Pfam" id="PF02272">
    <property type="entry name" value="DHHA1"/>
    <property type="match status" value="1"/>
</dbReference>
<feature type="domain" description="RecJ OB" evidence="9">
    <location>
        <begin position="453"/>
        <end position="553"/>
    </location>
</feature>
<evidence type="ECO:0000259" key="7">
    <source>
        <dbReference type="Pfam" id="PF01368"/>
    </source>
</evidence>
<keyword evidence="5" id="KW-0269">Exonuclease</keyword>
<keyword evidence="4" id="KW-0378">Hydrolase</keyword>
<dbReference type="EMBL" id="LR778114">
    <property type="protein sequence ID" value="CAB1128973.1"/>
    <property type="molecule type" value="Genomic_DNA"/>
</dbReference>
<dbReference type="InterPro" id="IPR003156">
    <property type="entry name" value="DHHA1_dom"/>
</dbReference>
<dbReference type="GO" id="GO:0006310">
    <property type="term" value="P:DNA recombination"/>
    <property type="evidence" value="ECO:0007669"/>
    <property type="project" value="InterPro"/>
</dbReference>
<evidence type="ECO:0000313" key="10">
    <source>
        <dbReference type="EMBL" id="CAB1128973.1"/>
    </source>
</evidence>
<dbReference type="Pfam" id="PF01368">
    <property type="entry name" value="DHH"/>
    <property type="match status" value="1"/>
</dbReference>
<dbReference type="GO" id="GO:0008409">
    <property type="term" value="F:5'-3' exonuclease activity"/>
    <property type="evidence" value="ECO:0007669"/>
    <property type="project" value="InterPro"/>
</dbReference>
<dbReference type="InterPro" id="IPR051673">
    <property type="entry name" value="SSDNA_exonuclease_RecJ"/>
</dbReference>
<dbReference type="AlphaFoldDB" id="A0A6F8ZG55"/>
<dbReference type="PANTHER" id="PTHR30255">
    <property type="entry name" value="SINGLE-STRANDED-DNA-SPECIFIC EXONUCLEASE RECJ"/>
    <property type="match status" value="1"/>
</dbReference>
<feature type="domain" description="DDH" evidence="7">
    <location>
        <begin position="82"/>
        <end position="225"/>
    </location>
</feature>
<feature type="domain" description="DHHA1" evidence="8">
    <location>
        <begin position="347"/>
        <end position="437"/>
    </location>
</feature>
<evidence type="ECO:0000313" key="11">
    <source>
        <dbReference type="Proteomes" id="UP000503399"/>
    </source>
</evidence>